<dbReference type="EMBL" id="CP059322">
    <property type="protein sequence ID" value="QLQ35234.1"/>
    <property type="molecule type" value="Genomic_DNA"/>
</dbReference>
<dbReference type="RefSeq" id="WP_181567776.1">
    <property type="nucleotide sequence ID" value="NZ_CP059322.2"/>
</dbReference>
<proteinExistence type="inferred from homology"/>
<reference evidence="9 10" key="2">
    <citation type="journal article" date="2021" name="Mar. Drugs">
        <title>A New Micromonospora Strain with Antibiotic Activity Isolated from the Microbiome of a Mid-Atlantic Deep-Sea Sponge.</title>
        <authorList>
            <person name="Back C.R."/>
            <person name="Stennett H.L."/>
            <person name="Williams S.E."/>
            <person name="Wang L."/>
            <person name="Ojeda Gomez J."/>
            <person name="Abdulle O.M."/>
            <person name="Duffy T."/>
            <person name="Neal C."/>
            <person name="Mantell J."/>
            <person name="Jepson M.A."/>
            <person name="Hendry K.R."/>
            <person name="Powell D."/>
            <person name="Stach J.E.M."/>
            <person name="Essex-Lopresti A.E."/>
            <person name="Willis C.L."/>
            <person name="Curnow P."/>
            <person name="Race P.R."/>
        </authorList>
    </citation>
    <scope>NUCLEOTIDE SEQUENCE [LARGE SCALE GENOMIC DNA]</scope>
    <source>
        <strain evidence="9 10">28ISP2-46</strain>
    </source>
</reference>
<feature type="site" description="Important for catalytic activity" evidence="7">
    <location>
        <position position="272"/>
    </location>
</feature>
<evidence type="ECO:0000256" key="2">
    <source>
        <dbReference type="ARBA" id="ARBA00022692"/>
    </source>
</evidence>
<keyword evidence="2 7" id="KW-0812">Transmembrane</keyword>
<dbReference type="KEGG" id="mfeu:H1D33_17650"/>
<dbReference type="GO" id="GO:0008932">
    <property type="term" value="F:lytic endotransglycosylase activity"/>
    <property type="evidence" value="ECO:0007669"/>
    <property type="project" value="UniProtKB-UniRule"/>
</dbReference>
<comment type="function">
    <text evidence="7">Functions as a peptidoglycan terminase that cleaves nascent peptidoglycan strands endolytically to terminate their elongation.</text>
</comment>
<feature type="transmembrane region" description="Helical" evidence="7">
    <location>
        <begin position="40"/>
        <end position="61"/>
    </location>
</feature>
<evidence type="ECO:0000256" key="7">
    <source>
        <dbReference type="HAMAP-Rule" id="MF_02065"/>
    </source>
</evidence>
<evidence type="ECO:0000256" key="5">
    <source>
        <dbReference type="ARBA" id="ARBA00023239"/>
    </source>
</evidence>
<dbReference type="Proteomes" id="UP000510844">
    <property type="component" value="Chromosome"/>
</dbReference>
<keyword evidence="3 7" id="KW-1133">Transmembrane helix</keyword>
<sequence length="399" mass="43687">MIDDLDLGFDEQDRGEKGRHRRGAVRRRQGKSGGSRGKTLLALALALVLLGGIGGGVFYGFDRVQNYFVTPDYDGSGTGEAVVQIKQGALIADMADALVAADVVKSTKAFIEAAEENSRSKNIQPGTYKLRKQMSGDAAVTAMLDLKNKIVNGITIPEGRTAKNIYKLLSDKTEIPVKEFEAAAKDPEALGVPDWWFKRSDGKKVTPSIEGFLFPDTYEIPPKATAETVLKLMVDNFLSVTGELKYAEKVQAKLGGVTPYEALIVASLSQAEAGNADDLGKVARVAYNRVYGEFDCNCLEMDVTVNYYLELTGQKTKTSKQMTQAELDNPKNPYNRKLKGLVPTPINNPGKQALEGAMDPPPGKWLYFVAIDRKGHSEFAETFEQHQRNEQKAREAGII</sequence>
<keyword evidence="1 7" id="KW-1003">Cell membrane</keyword>
<dbReference type="PANTHER" id="PTHR30518:SF2">
    <property type="entry name" value="ENDOLYTIC MUREIN TRANSGLYCOSYLASE"/>
    <property type="match status" value="1"/>
</dbReference>
<dbReference type="EC" id="4.2.2.29" evidence="7"/>
<protein>
    <recommendedName>
        <fullName evidence="7">Endolytic murein transglycosylase</fullName>
        <ecNumber evidence="7">4.2.2.29</ecNumber>
    </recommendedName>
    <alternativeName>
        <fullName evidence="7">Peptidoglycan lytic transglycosylase</fullName>
    </alternativeName>
    <alternativeName>
        <fullName evidence="7">Peptidoglycan polymerization terminase</fullName>
    </alternativeName>
</protein>
<comment type="similarity">
    <text evidence="7">Belongs to the transglycosylase MltG family.</text>
</comment>
<dbReference type="Gene3D" id="3.30.160.60">
    <property type="entry name" value="Classic Zinc Finger"/>
    <property type="match status" value="1"/>
</dbReference>
<evidence type="ECO:0000256" key="4">
    <source>
        <dbReference type="ARBA" id="ARBA00023136"/>
    </source>
</evidence>
<gene>
    <name evidence="7 9" type="primary">mltG</name>
    <name evidence="9" type="ORF">H1D33_17650</name>
</gene>
<comment type="catalytic activity">
    <reaction evidence="7">
        <text>a peptidoglycan chain = a peptidoglycan chain with N-acetyl-1,6-anhydromuramyl-[peptide] at the reducing end + a peptidoglycan chain with N-acetylglucosamine at the non-reducing end.</text>
        <dbReference type="EC" id="4.2.2.29"/>
    </reaction>
</comment>
<evidence type="ECO:0000313" key="9">
    <source>
        <dbReference type="EMBL" id="QLQ35234.1"/>
    </source>
</evidence>
<feature type="compositionally biased region" description="Acidic residues" evidence="8">
    <location>
        <begin position="1"/>
        <end position="10"/>
    </location>
</feature>
<dbReference type="InterPro" id="IPR003770">
    <property type="entry name" value="MLTG-like"/>
</dbReference>
<comment type="subcellular location">
    <subcellularLocation>
        <location evidence="7">Cell membrane</location>
        <topology evidence="7">Single-pass membrane protein</topology>
    </subcellularLocation>
</comment>
<accession>A0A7L6B012</accession>
<evidence type="ECO:0000256" key="8">
    <source>
        <dbReference type="SAM" id="MobiDB-lite"/>
    </source>
</evidence>
<dbReference type="AlphaFoldDB" id="A0A7L6B012"/>
<dbReference type="GO" id="GO:0009252">
    <property type="term" value="P:peptidoglycan biosynthetic process"/>
    <property type="evidence" value="ECO:0007669"/>
    <property type="project" value="UniProtKB-UniRule"/>
</dbReference>
<reference evidence="10" key="1">
    <citation type="submission" date="2020-07" db="EMBL/GenBank/DDBJ databases">
        <title>A new Micromonospora strain with potent antibiotic activity isolated from the microbiome of a mid-Atlantic deep-sea sponge.</title>
        <authorList>
            <person name="Back C.R."/>
            <person name="Stennett H.L."/>
            <person name="Williams S.E."/>
            <person name="Wang L."/>
            <person name="Ojeda Gomez J."/>
            <person name="Abdulle O.M."/>
            <person name="Duffy T."/>
            <person name="Hendry K.R."/>
            <person name="Powell D."/>
            <person name="Stach J.E."/>
            <person name="Essex-Lopresti A.E."/>
            <person name="Willis C.L."/>
            <person name="Curnow P."/>
            <person name="Race P.R."/>
        </authorList>
    </citation>
    <scope>NUCLEOTIDE SEQUENCE [LARGE SCALE GENOMIC DNA]</scope>
    <source>
        <strain evidence="10">28ISP2-46</strain>
    </source>
</reference>
<dbReference type="Gene3D" id="3.30.1490.480">
    <property type="entry name" value="Endolytic murein transglycosylase"/>
    <property type="match status" value="1"/>
</dbReference>
<dbReference type="GO" id="GO:0071555">
    <property type="term" value="P:cell wall organization"/>
    <property type="evidence" value="ECO:0007669"/>
    <property type="project" value="UniProtKB-KW"/>
</dbReference>
<dbReference type="HAMAP" id="MF_02065">
    <property type="entry name" value="MltG"/>
    <property type="match status" value="1"/>
</dbReference>
<evidence type="ECO:0000256" key="3">
    <source>
        <dbReference type="ARBA" id="ARBA00022989"/>
    </source>
</evidence>
<name>A0A7L6B012_9ACTN</name>
<evidence type="ECO:0000256" key="6">
    <source>
        <dbReference type="ARBA" id="ARBA00023316"/>
    </source>
</evidence>
<keyword evidence="5 7" id="KW-0456">Lyase</keyword>
<keyword evidence="4 7" id="KW-0472">Membrane</keyword>
<dbReference type="Pfam" id="PF02618">
    <property type="entry name" value="YceG"/>
    <property type="match status" value="1"/>
</dbReference>
<evidence type="ECO:0000256" key="1">
    <source>
        <dbReference type="ARBA" id="ARBA00022475"/>
    </source>
</evidence>
<dbReference type="GO" id="GO:0005886">
    <property type="term" value="C:plasma membrane"/>
    <property type="evidence" value="ECO:0007669"/>
    <property type="project" value="UniProtKB-SubCell"/>
</dbReference>
<dbReference type="NCBIfam" id="TIGR00247">
    <property type="entry name" value="endolytic transglycosylase MltG"/>
    <property type="match status" value="1"/>
</dbReference>
<dbReference type="PANTHER" id="PTHR30518">
    <property type="entry name" value="ENDOLYTIC MUREIN TRANSGLYCOSYLASE"/>
    <property type="match status" value="1"/>
</dbReference>
<organism evidence="9 10">
    <name type="scientific">Micromonospora robiginosa</name>
    <dbReference type="NCBI Taxonomy" id="2749844"/>
    <lineage>
        <taxon>Bacteria</taxon>
        <taxon>Bacillati</taxon>
        <taxon>Actinomycetota</taxon>
        <taxon>Actinomycetes</taxon>
        <taxon>Micromonosporales</taxon>
        <taxon>Micromonosporaceae</taxon>
        <taxon>Micromonospora</taxon>
    </lineage>
</organism>
<keyword evidence="6 7" id="KW-0961">Cell wall biogenesis/degradation</keyword>
<keyword evidence="10" id="KW-1185">Reference proteome</keyword>
<feature type="region of interest" description="Disordered" evidence="8">
    <location>
        <begin position="1"/>
        <end position="35"/>
    </location>
</feature>
<feature type="compositionally biased region" description="Basic residues" evidence="8">
    <location>
        <begin position="17"/>
        <end position="30"/>
    </location>
</feature>
<evidence type="ECO:0000313" key="10">
    <source>
        <dbReference type="Proteomes" id="UP000510844"/>
    </source>
</evidence>